<dbReference type="GO" id="GO:0003677">
    <property type="term" value="F:DNA binding"/>
    <property type="evidence" value="ECO:0007669"/>
    <property type="project" value="UniProtKB-KW"/>
</dbReference>
<accession>A0A9D2FJK1</accession>
<dbReference type="EMBL" id="DXBF01000023">
    <property type="protein sequence ID" value="HIZ61711.1"/>
    <property type="molecule type" value="Genomic_DNA"/>
</dbReference>
<sequence>MQTKANGPAVSGEQVRRYRLAAHHLDRPLPPGSLTEAAGVCGVQNSPPGAWETALFARVAACTPALLRQALEGEKTLLQAWSFRGVPAVFPAAESSVFLSALAARPGEEPWIYTRGVTLALDFLGMEWDQALALVRQAASCLDGCTVQSKEELDRLLAEQAARTLPPQLREKWNAPSMYGRPDRQTVGGAVVSFALRPCSFLGLVVFGARQGSHPAFTSYRRWCGRPLPPDPKAERRLVEKFLHAYGPATRADLAAWLGCSPKQAARLWQTARERMLPVEKEGRAAWMLAADLPHLLQAAPPRQPLVLLGPHDPYLDARDRDLLLADPAGQRKVWRTVANPGVLLRGGQVAALWKPRAARGGMAVAVTPLAELSAAERRQAAAQAERYAQFRGTALTAFTVEEV</sequence>
<name>A0A9D2FJK1_9FIRM</name>
<dbReference type="Proteomes" id="UP000824105">
    <property type="component" value="Unassembled WGS sequence"/>
</dbReference>
<keyword evidence="1" id="KW-0238">DNA-binding</keyword>
<dbReference type="PANTHER" id="PTHR38479:SF2">
    <property type="entry name" value="WINGED HELIX DNA-BINDING DOMAIN-CONTAINING PROTEIN"/>
    <property type="match status" value="1"/>
</dbReference>
<comment type="caution">
    <text evidence="1">The sequence shown here is derived from an EMBL/GenBank/DDBJ whole genome shotgun (WGS) entry which is preliminary data.</text>
</comment>
<reference evidence="1" key="2">
    <citation type="submission" date="2021-04" db="EMBL/GenBank/DDBJ databases">
        <authorList>
            <person name="Gilroy R."/>
        </authorList>
    </citation>
    <scope>NUCLEOTIDE SEQUENCE</scope>
    <source>
        <strain evidence="1">CHK188-11489</strain>
    </source>
</reference>
<organism evidence="1 2">
    <name type="scientific">Candidatus Gemmiger avistercoris</name>
    <dbReference type="NCBI Taxonomy" id="2838606"/>
    <lineage>
        <taxon>Bacteria</taxon>
        <taxon>Bacillati</taxon>
        <taxon>Bacillota</taxon>
        <taxon>Clostridia</taxon>
        <taxon>Eubacteriales</taxon>
        <taxon>Gemmiger</taxon>
    </lineage>
</organism>
<reference evidence="1" key="1">
    <citation type="journal article" date="2021" name="PeerJ">
        <title>Extensive microbial diversity within the chicken gut microbiome revealed by metagenomics and culture.</title>
        <authorList>
            <person name="Gilroy R."/>
            <person name="Ravi A."/>
            <person name="Getino M."/>
            <person name="Pursley I."/>
            <person name="Horton D.L."/>
            <person name="Alikhan N.F."/>
            <person name="Baker D."/>
            <person name="Gharbi K."/>
            <person name="Hall N."/>
            <person name="Watson M."/>
            <person name="Adriaenssens E.M."/>
            <person name="Foster-Nyarko E."/>
            <person name="Jarju S."/>
            <person name="Secka A."/>
            <person name="Antonio M."/>
            <person name="Oren A."/>
            <person name="Chaudhuri R.R."/>
            <person name="La Ragione R."/>
            <person name="Hildebrand F."/>
            <person name="Pallen M.J."/>
        </authorList>
    </citation>
    <scope>NUCLEOTIDE SEQUENCE</scope>
    <source>
        <strain evidence="1">CHK188-11489</strain>
    </source>
</reference>
<dbReference type="AlphaFoldDB" id="A0A9D2FJK1"/>
<dbReference type="PANTHER" id="PTHR38479">
    <property type="entry name" value="LMO0824 PROTEIN"/>
    <property type="match status" value="1"/>
</dbReference>
<evidence type="ECO:0000313" key="2">
    <source>
        <dbReference type="Proteomes" id="UP000824105"/>
    </source>
</evidence>
<protein>
    <submittedName>
        <fullName evidence="1">Winged helix DNA-binding domain-containing protein</fullName>
    </submittedName>
</protein>
<dbReference type="Pfam" id="PF06224">
    <property type="entry name" value="AlkZ-like"/>
    <property type="match status" value="1"/>
</dbReference>
<evidence type="ECO:0000313" key="1">
    <source>
        <dbReference type="EMBL" id="HIZ61711.1"/>
    </source>
</evidence>
<proteinExistence type="predicted"/>
<dbReference type="InterPro" id="IPR009351">
    <property type="entry name" value="AlkZ-like"/>
</dbReference>
<gene>
    <name evidence="1" type="ORF">H9724_02940</name>
</gene>